<dbReference type="GO" id="GO:0008198">
    <property type="term" value="F:ferrous iron binding"/>
    <property type="evidence" value="ECO:0007669"/>
    <property type="project" value="TreeGrafter"/>
</dbReference>
<comment type="catalytic activity">
    <reaction evidence="5">
        <text>4 Fe(2+) + O2 + 4 H(+) = 4 Fe(3+) + 2 H2O</text>
        <dbReference type="Rhea" id="RHEA:11148"/>
        <dbReference type="ChEBI" id="CHEBI:15377"/>
        <dbReference type="ChEBI" id="CHEBI:15378"/>
        <dbReference type="ChEBI" id="CHEBI:15379"/>
        <dbReference type="ChEBI" id="CHEBI:29033"/>
        <dbReference type="ChEBI" id="CHEBI:29034"/>
        <dbReference type="EC" id="1.16.3.1"/>
    </reaction>
</comment>
<dbReference type="InterPro" id="IPR012347">
    <property type="entry name" value="Ferritin-like"/>
</dbReference>
<feature type="binding site" evidence="6">
    <location>
        <position position="132"/>
    </location>
    <ligand>
        <name>Fe cation</name>
        <dbReference type="ChEBI" id="CHEBI:24875"/>
        <label>1</label>
    </ligand>
</feature>
<dbReference type="InParanoid" id="D2GZ84"/>
<evidence type="ECO:0000256" key="3">
    <source>
        <dbReference type="ARBA" id="ARBA00023002"/>
    </source>
</evidence>
<keyword evidence="6" id="KW-0408">Iron</keyword>
<dbReference type="EC" id="1.16.3.1" evidence="2"/>
<dbReference type="InterPro" id="IPR008331">
    <property type="entry name" value="Ferritin_DPS_dom"/>
</dbReference>
<dbReference type="PANTHER" id="PTHR11431">
    <property type="entry name" value="FERRITIN"/>
    <property type="match status" value="1"/>
</dbReference>
<evidence type="ECO:0000259" key="7">
    <source>
        <dbReference type="Pfam" id="PF00210"/>
    </source>
</evidence>
<sequence>MSIAIFIVFFDATLVHTDLERWKIRSHVSFKARNFFLPPYVYGIVLSIFQAANPLMVLSSTYKHTAAQSSLMYLYNKQLRNVHSLWFYRSKSRETDGQAGGKEKEYKHKGKEGNVRLLANTQKNQAKVKKEHAKKFIKYLKERQSKICFLVTKRSDIEYWGTDRQAIVIALEVEKMLHKLLHDLKSLAFKNSETDLLEFLKKFLGKQKRNIKYLEYQHSCQKELERLTAKEGTSAQPVEASGKET</sequence>
<dbReference type="AlphaFoldDB" id="D2GZ84"/>
<evidence type="ECO:0000256" key="1">
    <source>
        <dbReference type="ARBA" id="ARBA00007513"/>
    </source>
</evidence>
<evidence type="ECO:0000256" key="2">
    <source>
        <dbReference type="ARBA" id="ARBA00013107"/>
    </source>
</evidence>
<evidence type="ECO:0000256" key="4">
    <source>
        <dbReference type="ARBA" id="ARBA00025111"/>
    </source>
</evidence>
<comment type="similarity">
    <text evidence="1">Belongs to the ferritin family.</text>
</comment>
<dbReference type="Pfam" id="PF00210">
    <property type="entry name" value="Ferritin"/>
    <property type="match status" value="1"/>
</dbReference>
<gene>
    <name evidence="8" type="ORF">PANDA_002375</name>
</gene>
<dbReference type="GO" id="GO:0006879">
    <property type="term" value="P:intracellular iron ion homeostasis"/>
    <property type="evidence" value="ECO:0007669"/>
    <property type="project" value="InterPro"/>
</dbReference>
<dbReference type="PANTHER" id="PTHR11431:SF54">
    <property type="entry name" value="FERRITIN"/>
    <property type="match status" value="1"/>
</dbReference>
<feature type="binding site" evidence="6">
    <location>
        <position position="207"/>
    </location>
    <ligand>
        <name>Fe cation</name>
        <dbReference type="ChEBI" id="CHEBI:24875"/>
        <label>1</label>
    </ligand>
</feature>
<evidence type="ECO:0000256" key="5">
    <source>
        <dbReference type="ARBA" id="ARBA00047990"/>
    </source>
</evidence>
<protein>
    <recommendedName>
        <fullName evidence="2">ferroxidase</fullName>
        <ecNumber evidence="2">1.16.3.1</ecNumber>
    </recommendedName>
</protein>
<dbReference type="EMBL" id="GL192389">
    <property type="protein sequence ID" value="EFB22787.1"/>
    <property type="molecule type" value="Genomic_DNA"/>
</dbReference>
<comment type="function">
    <text evidence="4">Stores iron in a soluble, non-toxic, readily available form. Important for iron homeostasis. Has ferroxidase activity. Iron is taken up in the ferrous form and deposited as ferric hydroxides after oxidation.</text>
</comment>
<reference evidence="8" key="1">
    <citation type="journal article" date="2010" name="Nature">
        <title>The sequence and de novo assembly of the giant panda genome.</title>
        <authorList>
            <person name="Li R."/>
            <person name="Fan W."/>
            <person name="Tian G."/>
            <person name="Zhu H."/>
            <person name="He L."/>
            <person name="Cai J."/>
            <person name="Huang Q."/>
            <person name="Cai Q."/>
            <person name="Li B."/>
            <person name="Bai Y."/>
            <person name="Zhang Z."/>
            <person name="Zhang Y."/>
            <person name="Wang W."/>
            <person name="Li J."/>
            <person name="Wei F."/>
            <person name="Li H."/>
            <person name="Jian M."/>
            <person name="Li J."/>
            <person name="Zhang Z."/>
            <person name="Nielsen R."/>
            <person name="Li D."/>
            <person name="Gu W."/>
            <person name="Yang Z."/>
            <person name="Xuan Z."/>
            <person name="Ryder O.A."/>
            <person name="Leung F.C."/>
            <person name="Zhou Y."/>
            <person name="Cao J."/>
            <person name="Sun X."/>
            <person name="Fu Y."/>
            <person name="Fang X."/>
            <person name="Guo X."/>
            <person name="Wang B."/>
            <person name="Hou R."/>
            <person name="Shen F."/>
            <person name="Mu B."/>
            <person name="Ni P."/>
            <person name="Lin R."/>
            <person name="Qian W."/>
            <person name="Wang G."/>
            <person name="Yu C."/>
            <person name="Nie W."/>
            <person name="Wang J."/>
            <person name="Wu Z."/>
            <person name="Liang H."/>
            <person name="Min J."/>
            <person name="Wu Q."/>
            <person name="Cheng S."/>
            <person name="Ruan J."/>
            <person name="Wang M."/>
            <person name="Shi Z."/>
            <person name="Wen M."/>
            <person name="Liu B."/>
            <person name="Ren X."/>
            <person name="Zheng H."/>
            <person name="Dong D."/>
            <person name="Cook K."/>
            <person name="Shan G."/>
            <person name="Zhang H."/>
            <person name="Kosiol C."/>
            <person name="Xie X."/>
            <person name="Lu Z."/>
            <person name="Zheng H."/>
            <person name="Li Y."/>
            <person name="Steiner C.C."/>
            <person name="Lam T.T."/>
            <person name="Lin S."/>
            <person name="Zhang Q."/>
            <person name="Li G."/>
            <person name="Tian J."/>
            <person name="Gong T."/>
            <person name="Liu H."/>
            <person name="Zhang D."/>
            <person name="Fang L."/>
            <person name="Ye C."/>
            <person name="Zhang J."/>
            <person name="Hu W."/>
            <person name="Xu A."/>
            <person name="Ren Y."/>
            <person name="Zhang G."/>
            <person name="Bruford M.W."/>
            <person name="Li Q."/>
            <person name="Ma L."/>
            <person name="Guo Y."/>
            <person name="An N."/>
            <person name="Hu Y."/>
            <person name="Zheng Y."/>
            <person name="Shi Y."/>
            <person name="Li Z."/>
            <person name="Liu Q."/>
            <person name="Chen Y."/>
            <person name="Zhao J."/>
            <person name="Qu N."/>
            <person name="Zhao S."/>
            <person name="Tian F."/>
            <person name="Wang X."/>
            <person name="Wang H."/>
            <person name="Xu L."/>
            <person name="Liu X."/>
            <person name="Vinar T."/>
            <person name="Wang Y."/>
            <person name="Lam T.W."/>
            <person name="Yiu S.M."/>
            <person name="Liu S."/>
            <person name="Zhang H."/>
            <person name="Li D."/>
            <person name="Huang Y."/>
            <person name="Wang X."/>
            <person name="Yang G."/>
            <person name="Jiang Z."/>
            <person name="Wang J."/>
            <person name="Qin N."/>
            <person name="Li L."/>
            <person name="Li J."/>
            <person name="Bolund L."/>
            <person name="Kristiansen K."/>
            <person name="Wong G.K."/>
            <person name="Olson M."/>
            <person name="Zhang X."/>
            <person name="Li S."/>
            <person name="Yang H."/>
            <person name="Wang J."/>
            <person name="Wang J."/>
        </authorList>
    </citation>
    <scope>NUCLEOTIDE SEQUENCE [LARGE SCALE GENOMIC DNA]</scope>
</reference>
<name>D2GZ84_AILME</name>
<dbReference type="GO" id="GO:0006826">
    <property type="term" value="P:iron ion transport"/>
    <property type="evidence" value="ECO:0007669"/>
    <property type="project" value="InterPro"/>
</dbReference>
<dbReference type="GO" id="GO:0005737">
    <property type="term" value="C:cytoplasm"/>
    <property type="evidence" value="ECO:0007669"/>
    <property type="project" value="TreeGrafter"/>
</dbReference>
<evidence type="ECO:0000256" key="6">
    <source>
        <dbReference type="PIRSR" id="PIRSR601519-1"/>
    </source>
</evidence>
<evidence type="ECO:0000313" key="8">
    <source>
        <dbReference type="EMBL" id="EFB22787.1"/>
    </source>
</evidence>
<dbReference type="GO" id="GO:0004322">
    <property type="term" value="F:ferroxidase activity"/>
    <property type="evidence" value="ECO:0007669"/>
    <property type="project" value="UniProtKB-EC"/>
</dbReference>
<organism evidence="8">
    <name type="scientific">Ailuropoda melanoleuca</name>
    <name type="common">Giant panda</name>
    <dbReference type="NCBI Taxonomy" id="9646"/>
    <lineage>
        <taxon>Eukaryota</taxon>
        <taxon>Metazoa</taxon>
        <taxon>Chordata</taxon>
        <taxon>Craniata</taxon>
        <taxon>Vertebrata</taxon>
        <taxon>Euteleostomi</taxon>
        <taxon>Mammalia</taxon>
        <taxon>Eutheria</taxon>
        <taxon>Laurasiatheria</taxon>
        <taxon>Carnivora</taxon>
        <taxon>Caniformia</taxon>
        <taxon>Ursidae</taxon>
        <taxon>Ailuropoda</taxon>
    </lineage>
</organism>
<dbReference type="SUPFAM" id="SSF47240">
    <property type="entry name" value="Ferritin-like"/>
    <property type="match status" value="1"/>
</dbReference>
<proteinExistence type="inferred from homology"/>
<dbReference type="Gene3D" id="1.20.1260.10">
    <property type="match status" value="1"/>
</dbReference>
<feature type="binding site" evidence="6">
    <location>
        <position position="174"/>
    </location>
    <ligand>
        <name>Fe cation</name>
        <dbReference type="ChEBI" id="CHEBI:24875"/>
        <label>1</label>
    </ligand>
</feature>
<dbReference type="InterPro" id="IPR009078">
    <property type="entry name" value="Ferritin-like_SF"/>
</dbReference>
<accession>D2GZ84</accession>
<dbReference type="GO" id="GO:0008199">
    <property type="term" value="F:ferric iron binding"/>
    <property type="evidence" value="ECO:0007669"/>
    <property type="project" value="InterPro"/>
</dbReference>
<keyword evidence="6" id="KW-0479">Metal-binding</keyword>
<dbReference type="InterPro" id="IPR001519">
    <property type="entry name" value="Ferritin"/>
</dbReference>
<feature type="domain" description="Ferritin/DPS" evidence="7">
    <location>
        <begin position="119"/>
        <end position="217"/>
    </location>
</feature>
<keyword evidence="3" id="KW-0560">Oxidoreductase</keyword>